<feature type="compositionally biased region" description="Polar residues" evidence="1">
    <location>
        <begin position="304"/>
        <end position="319"/>
    </location>
</feature>
<gene>
    <name evidence="2" type="ORF">SBRCBS47491_008253</name>
</gene>
<dbReference type="InterPro" id="IPR021833">
    <property type="entry name" value="DUF3425"/>
</dbReference>
<evidence type="ECO:0008006" key="4">
    <source>
        <dbReference type="Google" id="ProtNLM"/>
    </source>
</evidence>
<feature type="region of interest" description="Disordered" evidence="1">
    <location>
        <begin position="455"/>
        <end position="481"/>
    </location>
</feature>
<organism evidence="2 3">
    <name type="scientific">Sporothrix bragantina</name>
    <dbReference type="NCBI Taxonomy" id="671064"/>
    <lineage>
        <taxon>Eukaryota</taxon>
        <taxon>Fungi</taxon>
        <taxon>Dikarya</taxon>
        <taxon>Ascomycota</taxon>
        <taxon>Pezizomycotina</taxon>
        <taxon>Sordariomycetes</taxon>
        <taxon>Sordariomycetidae</taxon>
        <taxon>Ophiostomatales</taxon>
        <taxon>Ophiostomataceae</taxon>
        <taxon>Sporothrix</taxon>
    </lineage>
</organism>
<feature type="compositionally biased region" description="Basic and acidic residues" evidence="1">
    <location>
        <begin position="43"/>
        <end position="59"/>
    </location>
</feature>
<feature type="compositionally biased region" description="Acidic residues" evidence="1">
    <location>
        <begin position="253"/>
        <end position="269"/>
    </location>
</feature>
<evidence type="ECO:0000313" key="3">
    <source>
        <dbReference type="Proteomes" id="UP001642406"/>
    </source>
</evidence>
<accession>A0ABP0CK11</accession>
<feature type="region of interest" description="Disordered" evidence="1">
    <location>
        <begin position="1"/>
        <end position="68"/>
    </location>
</feature>
<evidence type="ECO:0000256" key="1">
    <source>
        <dbReference type="SAM" id="MobiDB-lite"/>
    </source>
</evidence>
<dbReference type="PANTHER" id="PTHR37012:SF7">
    <property type="entry name" value="B-ZIP TRANSCRIPTION FACTOR (EUROFUNG)-RELATED"/>
    <property type="match status" value="1"/>
</dbReference>
<proteinExistence type="predicted"/>
<sequence length="526" mass="57932">MVTDPSQTQGAVVVATAATSASGSPSSESRPLRPLYRPVDSLPDDKKAHRRFWDRERQREHRAKSKNRVAQLEAQGQILAEQLQSVTRERDTAQKALIEKQQRIVELEAIVESLQATLQSIFSLANNATTTQYKAGEMQEGPGETIDSLTWATFADSWPLNMIGDIPWPNEDCVNLDPEGMSPPVTPVPPWASLPMNSPPVCSMDSAFYELEQKFHMAEQRAQAGRASAQQRARRAALAATVAATGNRVEMGNESETETGTDADDDADTDGNGNSLMLQSNTNKRFMAELSTSTFPQVSSLINPSASVSTDNDGTSSHSAGHDSLENNHFTQHQRPHRGVAHTVFARVMTQMPLQEMPARFAAMWVVCHLVRWRLCRSQPAFDALPAFLHPTPTQRTVAHPIWIDTIVWPAARDRLITQPGLWNNPTAFDIFRTALGQVLSVGWPHSLSDSLTVVPEGNGDSSSSVRSEGGGGGRERTNRTPDYCLSRAFQAHLHDLSNWTVDPSFVDAYPFLRGAMNERNVVGMR</sequence>
<evidence type="ECO:0000313" key="2">
    <source>
        <dbReference type="EMBL" id="CAK7232390.1"/>
    </source>
</evidence>
<dbReference type="Proteomes" id="UP001642406">
    <property type="component" value="Unassembled WGS sequence"/>
</dbReference>
<protein>
    <recommendedName>
        <fullName evidence="4">BZIP domain-containing protein</fullName>
    </recommendedName>
</protein>
<keyword evidence="3" id="KW-1185">Reference proteome</keyword>
<dbReference type="Pfam" id="PF11905">
    <property type="entry name" value="DUF3425"/>
    <property type="match status" value="1"/>
</dbReference>
<name>A0ABP0CK11_9PEZI</name>
<dbReference type="PANTHER" id="PTHR37012">
    <property type="entry name" value="B-ZIP TRANSCRIPTION FACTOR (EUROFUNG)-RELATED"/>
    <property type="match status" value="1"/>
</dbReference>
<feature type="compositionally biased region" description="Low complexity" evidence="1">
    <location>
        <begin position="1"/>
        <end position="27"/>
    </location>
</feature>
<comment type="caution">
    <text evidence="2">The sequence shown here is derived from an EMBL/GenBank/DDBJ whole genome shotgun (WGS) entry which is preliminary data.</text>
</comment>
<feature type="compositionally biased region" description="Low complexity" evidence="1">
    <location>
        <begin position="457"/>
        <end position="468"/>
    </location>
</feature>
<feature type="region of interest" description="Disordered" evidence="1">
    <location>
        <begin position="244"/>
        <end position="275"/>
    </location>
</feature>
<reference evidence="2 3" key="1">
    <citation type="submission" date="2024-01" db="EMBL/GenBank/DDBJ databases">
        <authorList>
            <person name="Allen C."/>
            <person name="Tagirdzhanova G."/>
        </authorList>
    </citation>
    <scope>NUCLEOTIDE SEQUENCE [LARGE SCALE GENOMIC DNA]</scope>
</reference>
<dbReference type="EMBL" id="CAWUHC010000103">
    <property type="protein sequence ID" value="CAK7232390.1"/>
    <property type="molecule type" value="Genomic_DNA"/>
</dbReference>
<feature type="region of interest" description="Disordered" evidence="1">
    <location>
        <begin position="304"/>
        <end position="336"/>
    </location>
</feature>
<dbReference type="CDD" id="cd14688">
    <property type="entry name" value="bZIP_YAP"/>
    <property type="match status" value="1"/>
</dbReference>